<evidence type="ECO:0000313" key="1">
    <source>
        <dbReference type="EnsemblMetazoa" id="PPA21382.1"/>
    </source>
</evidence>
<dbReference type="InterPro" id="IPR011001">
    <property type="entry name" value="Saposin-like"/>
</dbReference>
<keyword evidence="2" id="KW-1185">Reference proteome</keyword>
<dbReference type="InterPro" id="IPR008139">
    <property type="entry name" value="SaposinB_dom"/>
</dbReference>
<reference evidence="1" key="2">
    <citation type="submission" date="2022-06" db="UniProtKB">
        <authorList>
            <consortium name="EnsemblMetazoa"/>
        </authorList>
    </citation>
    <scope>IDENTIFICATION</scope>
    <source>
        <strain evidence="1">PS312</strain>
    </source>
</reference>
<dbReference type="Proteomes" id="UP000005239">
    <property type="component" value="Unassembled WGS sequence"/>
</dbReference>
<gene>
    <name evidence="1" type="primary">WBGene00110936</name>
</gene>
<dbReference type="SMART" id="SM00741">
    <property type="entry name" value="SapB"/>
    <property type="match status" value="1"/>
</dbReference>
<evidence type="ECO:0000313" key="2">
    <source>
        <dbReference type="Proteomes" id="UP000005239"/>
    </source>
</evidence>
<proteinExistence type="predicted"/>
<dbReference type="AlphaFoldDB" id="A0A454XM75"/>
<name>A0A454XM75_PRIPA</name>
<dbReference type="SUPFAM" id="SSF47862">
    <property type="entry name" value="Saposin"/>
    <property type="match status" value="1"/>
</dbReference>
<protein>
    <submittedName>
        <fullName evidence="1">Saposin B-type domain-containing protein</fullName>
    </submittedName>
</protein>
<accession>A0A454XM75</accession>
<dbReference type="Pfam" id="PF03489">
    <property type="entry name" value="SapB_2"/>
    <property type="match status" value="1"/>
</dbReference>
<dbReference type="InterPro" id="IPR008138">
    <property type="entry name" value="SapB_2"/>
</dbReference>
<dbReference type="OrthoDB" id="69496at2759"/>
<dbReference type="EnsemblMetazoa" id="PPA21382.1">
    <property type="protein sequence ID" value="PPA21382.1"/>
    <property type="gene ID" value="WBGene00110936"/>
</dbReference>
<dbReference type="PROSITE" id="PS50015">
    <property type="entry name" value="SAP_B"/>
    <property type="match status" value="1"/>
</dbReference>
<accession>A0A8R1UHI2</accession>
<reference evidence="2" key="1">
    <citation type="journal article" date="2008" name="Nat. Genet.">
        <title>The Pristionchus pacificus genome provides a unique perspective on nematode lifestyle and parasitism.</title>
        <authorList>
            <person name="Dieterich C."/>
            <person name="Clifton S.W."/>
            <person name="Schuster L.N."/>
            <person name="Chinwalla A."/>
            <person name="Delehaunty K."/>
            <person name="Dinkelacker I."/>
            <person name="Fulton L."/>
            <person name="Fulton R."/>
            <person name="Godfrey J."/>
            <person name="Minx P."/>
            <person name="Mitreva M."/>
            <person name="Roeseler W."/>
            <person name="Tian H."/>
            <person name="Witte H."/>
            <person name="Yang S.P."/>
            <person name="Wilson R.K."/>
            <person name="Sommer R.J."/>
        </authorList>
    </citation>
    <scope>NUCLEOTIDE SEQUENCE [LARGE SCALE GENOMIC DNA]</scope>
    <source>
        <strain evidence="2">PS312</strain>
    </source>
</reference>
<organism evidence="1 2">
    <name type="scientific">Pristionchus pacificus</name>
    <name type="common">Parasitic nematode worm</name>
    <dbReference type="NCBI Taxonomy" id="54126"/>
    <lineage>
        <taxon>Eukaryota</taxon>
        <taxon>Metazoa</taxon>
        <taxon>Ecdysozoa</taxon>
        <taxon>Nematoda</taxon>
        <taxon>Chromadorea</taxon>
        <taxon>Rhabditida</taxon>
        <taxon>Rhabditina</taxon>
        <taxon>Diplogasteromorpha</taxon>
        <taxon>Diplogasteroidea</taxon>
        <taxon>Neodiplogasteridae</taxon>
        <taxon>Pristionchus</taxon>
    </lineage>
</organism>
<dbReference type="Gene3D" id="1.10.225.10">
    <property type="entry name" value="Saposin-like"/>
    <property type="match status" value="1"/>
</dbReference>
<sequence length="119" mass="13268">MRLFLALLPLLCFATTHADICFDCVVIVEFVENLLLNREDDLEGKLDAKCHEQFPQDWADAVCDSIVKTKLDQIVKGIENDFPPDQICDQIGLCNLVEFLKTLGIVVPADRPAVNLPVA</sequence>